<dbReference type="EC" id="3.1.3.48" evidence="2"/>
<keyword evidence="8" id="KW-1185">Reference proteome</keyword>
<dbReference type="PROSITE" id="PS50056">
    <property type="entry name" value="TYR_PHOSPHATASE_2"/>
    <property type="match status" value="1"/>
</dbReference>
<feature type="domain" description="Tyrosine specific protein phosphatases" evidence="6">
    <location>
        <begin position="247"/>
        <end position="316"/>
    </location>
</feature>
<feature type="compositionally biased region" description="Low complexity" evidence="5">
    <location>
        <begin position="135"/>
        <end position="150"/>
    </location>
</feature>
<evidence type="ECO:0000256" key="5">
    <source>
        <dbReference type="SAM" id="MobiDB-lite"/>
    </source>
</evidence>
<accession>A0ABR3KMB7</accession>
<name>A0ABR3KMB7_TRISP</name>
<evidence type="ECO:0000259" key="6">
    <source>
        <dbReference type="PROSITE" id="PS50056"/>
    </source>
</evidence>
<keyword evidence="3" id="KW-0378">Hydrolase</keyword>
<comment type="caution">
    <text evidence="7">The sequence shown here is derived from an EMBL/GenBank/DDBJ whole genome shotgun (WGS) entry which is preliminary data.</text>
</comment>
<evidence type="ECO:0000313" key="7">
    <source>
        <dbReference type="EMBL" id="KAL1240685.1"/>
    </source>
</evidence>
<dbReference type="SMART" id="SM00195">
    <property type="entry name" value="DSPc"/>
    <property type="match status" value="1"/>
</dbReference>
<dbReference type="InterPro" id="IPR020422">
    <property type="entry name" value="TYR_PHOSPHATASE_DUAL_dom"/>
</dbReference>
<dbReference type="InterPro" id="IPR000387">
    <property type="entry name" value="Tyr_Pase_dom"/>
</dbReference>
<evidence type="ECO:0000256" key="2">
    <source>
        <dbReference type="ARBA" id="ARBA00013064"/>
    </source>
</evidence>
<dbReference type="Pfam" id="PF00782">
    <property type="entry name" value="DSPc"/>
    <property type="match status" value="1"/>
</dbReference>
<proteinExistence type="inferred from homology"/>
<comment type="similarity">
    <text evidence="1">Belongs to the protein-tyrosine phosphatase family. Non-receptor class dual specificity subfamily.</text>
</comment>
<evidence type="ECO:0000256" key="3">
    <source>
        <dbReference type="ARBA" id="ARBA00022801"/>
    </source>
</evidence>
<sequence length="350" mass="39011">MKSDASNCFVVFFRASLFNNKNKTNLPHQRHCLLDLQFAAETMNRNVENFKVTLSRNFNDPDIKSMPTKSPPAVDANHVHIYLSCANSNGPHAHHSVEIDCPSSHSEADESASADGSVFFNQCSNGPTSSEFIQRPSSSVPHSRSASHGSISYSGQAVPAPRRGSCLEKAACQVYDYLFMSGVEAAFNAHLLCKYNIEFLIDLTNLEPCQVPRHKKSDVPCVCPRETAHSRARMTITVDEQSTLDLTPYFEDANRFIDSARACGKAVLIYSFNGRNRCAVFVVQYIMKVKGLSCDRAVQLLREKCPNIHISENFYRSLRKWDVTLNLISASHAPAVAKRSSPFIKKTAWL</sequence>
<protein>
    <recommendedName>
        <fullName evidence="2">protein-tyrosine-phosphatase</fullName>
        <ecNumber evidence="2">3.1.3.48</ecNumber>
    </recommendedName>
</protein>
<dbReference type="InterPro" id="IPR029021">
    <property type="entry name" value="Prot-tyrosine_phosphatase-like"/>
</dbReference>
<keyword evidence="4" id="KW-0904">Protein phosphatase</keyword>
<dbReference type="InterPro" id="IPR000340">
    <property type="entry name" value="Dual-sp_phosphatase_cat-dom"/>
</dbReference>
<reference evidence="7 8" key="1">
    <citation type="submission" date="2024-07" db="EMBL/GenBank/DDBJ databases">
        <title>Enhanced genomic and transcriptomic resources for Trichinella pseudospiralis and T. spiralis underpin the discovery of pronounced molecular differences between stages and species.</title>
        <authorList>
            <person name="Pasi K.K."/>
            <person name="La Rosa G."/>
            <person name="Gomez-Morales M.A."/>
            <person name="Tosini F."/>
            <person name="Sumanam S."/>
            <person name="Young N.D."/>
            <person name="Chang B.C."/>
            <person name="Robin G.B."/>
        </authorList>
    </citation>
    <scope>NUCLEOTIDE SEQUENCE [LARGE SCALE GENOMIC DNA]</scope>
    <source>
        <strain evidence="7">ISS534</strain>
    </source>
</reference>
<dbReference type="PANTHER" id="PTHR10159">
    <property type="entry name" value="DUAL SPECIFICITY PROTEIN PHOSPHATASE"/>
    <property type="match status" value="1"/>
</dbReference>
<evidence type="ECO:0000313" key="8">
    <source>
        <dbReference type="Proteomes" id="UP001558632"/>
    </source>
</evidence>
<evidence type="ECO:0000256" key="1">
    <source>
        <dbReference type="ARBA" id="ARBA00008601"/>
    </source>
</evidence>
<dbReference type="PANTHER" id="PTHR10159:SF519">
    <property type="entry name" value="DUAL SPECIFICITY PROTEIN PHOSPHATASE MPK3"/>
    <property type="match status" value="1"/>
</dbReference>
<gene>
    <name evidence="7" type="ORF">TSPI_02395</name>
</gene>
<dbReference type="Proteomes" id="UP001558632">
    <property type="component" value="Unassembled WGS sequence"/>
</dbReference>
<dbReference type="EMBL" id="JBEUSY010000254">
    <property type="protein sequence ID" value="KAL1240685.1"/>
    <property type="molecule type" value="Genomic_DNA"/>
</dbReference>
<organism evidence="7 8">
    <name type="scientific">Trichinella spiralis</name>
    <name type="common">Trichina worm</name>
    <dbReference type="NCBI Taxonomy" id="6334"/>
    <lineage>
        <taxon>Eukaryota</taxon>
        <taxon>Metazoa</taxon>
        <taxon>Ecdysozoa</taxon>
        <taxon>Nematoda</taxon>
        <taxon>Enoplea</taxon>
        <taxon>Dorylaimia</taxon>
        <taxon>Trichinellida</taxon>
        <taxon>Trichinellidae</taxon>
        <taxon>Trichinella</taxon>
    </lineage>
</organism>
<dbReference type="CDD" id="cd14498">
    <property type="entry name" value="DSP"/>
    <property type="match status" value="1"/>
</dbReference>
<feature type="region of interest" description="Disordered" evidence="5">
    <location>
        <begin position="129"/>
        <end position="159"/>
    </location>
</feature>
<evidence type="ECO:0000256" key="4">
    <source>
        <dbReference type="ARBA" id="ARBA00022912"/>
    </source>
</evidence>
<dbReference type="Gene3D" id="3.90.190.10">
    <property type="entry name" value="Protein tyrosine phosphatase superfamily"/>
    <property type="match status" value="1"/>
</dbReference>
<dbReference type="SUPFAM" id="SSF52799">
    <property type="entry name" value="(Phosphotyrosine protein) phosphatases II"/>
    <property type="match status" value="1"/>
</dbReference>